<feature type="region of interest" description="Disordered" evidence="1">
    <location>
        <begin position="701"/>
        <end position="755"/>
    </location>
</feature>
<dbReference type="PANTHER" id="PTHR21054">
    <property type="entry name" value="ZINC METALLOPROTEINASE-RELATED"/>
    <property type="match status" value="1"/>
</dbReference>
<dbReference type="InterPro" id="IPR021917">
    <property type="entry name" value="Unchr_Zn-peptidase-like"/>
</dbReference>
<dbReference type="GO" id="GO:0005737">
    <property type="term" value="C:cytoplasm"/>
    <property type="evidence" value="ECO:0007669"/>
    <property type="project" value="TreeGrafter"/>
</dbReference>
<gene>
    <name evidence="2" type="ORF">ST47_g8101</name>
</gene>
<name>A0A162ZQN3_DIDRA</name>
<comment type="caution">
    <text evidence="2">The sequence shown here is derived from an EMBL/GenBank/DDBJ whole genome shotgun (WGS) entry which is preliminary data.</text>
</comment>
<dbReference type="AlphaFoldDB" id="A0A162ZQN3"/>
<sequence length="755" mass="84016">MENTQQTLRLTNVENGETIHQRCLLITGACALSSSEAYISITTTGSNNLEVFPEQTWPIHSGYFKALVMLSPGSNTLEVIHIQQNEKTASVKITLHYFPLLQYPPLHLAIMVAKDSPLLMDCPPQKAGGLSSAHSDLSAAIEKFRMTAYMWQAMTAEDMRVKGLGRRTFRLEEEWTTDTVSRDFVNARHSEYHACDNEDAIRSTAKVNVVRSSKTKKEILYAEGKDNMPTGTSELFDIFLDALATYGGQFDTLSSPVVAGLILDAHYNKCTEQAFGHVSTGRHNYSGISLGTFGSHLTYSWPRFTEEINSCLTDARVPGAKLSNGKSTIWESCAFGQSSFLSAVGLAFGVNRNNSHSEREAAQDWREHFMSGAAKSDASTDDQTMTDCTSWDLKDALNLRLSPHFLLPSDKRFTDEERTSEPVVEPKFTENEQGELDAILHIRSPVGIARISFNQVHEATPSINSPASERDYRQDELEQRFDRSQPLRLDILGFNGKELAIGDLWKTLTVKTFVRIPGSPIRLFKRSVYTDSVEINPNDHMCEWAQLLKERGADGNIHRAISIDLRVGCWWDGGVVEYADGHKSHWGPMRTNGREHRFGGHASQTIDLPPNVNVKRIEVNRGRDEHYMQGIRMRLTDRTVRGELNARGDADSNVVRLEPASHEVIVGFYGKSGENDGVVEFGIITVAKSVGLDGLPESVFDLPELRNTNSDEDEEEDDDDDHSDDDHTIDGDDQITSVAVPTSADVKLPANTSTT</sequence>
<evidence type="ECO:0000256" key="1">
    <source>
        <dbReference type="SAM" id="MobiDB-lite"/>
    </source>
</evidence>
<protein>
    <submittedName>
        <fullName evidence="2">Uncharacterized protein</fullName>
    </submittedName>
</protein>
<feature type="compositionally biased region" description="Acidic residues" evidence="1">
    <location>
        <begin position="710"/>
        <end position="723"/>
    </location>
</feature>
<evidence type="ECO:0000313" key="2">
    <source>
        <dbReference type="EMBL" id="KZM20753.1"/>
    </source>
</evidence>
<dbReference type="Proteomes" id="UP000076837">
    <property type="component" value="Unassembled WGS sequence"/>
</dbReference>
<proteinExistence type="predicted"/>
<reference evidence="2 3" key="1">
    <citation type="journal article" date="2016" name="Sci. Rep.">
        <title>Draft genome sequencing and secretome analysis of fungal phytopathogen Ascochyta rabiei provides insight into the necrotrophic effector repertoire.</title>
        <authorList>
            <person name="Verma S."/>
            <person name="Gazara R.K."/>
            <person name="Nizam S."/>
            <person name="Parween S."/>
            <person name="Chattopadhyay D."/>
            <person name="Verma P.K."/>
        </authorList>
    </citation>
    <scope>NUCLEOTIDE SEQUENCE [LARGE SCALE GENOMIC DNA]</scope>
    <source>
        <strain evidence="2 3">ArDII</strain>
    </source>
</reference>
<evidence type="ECO:0000313" key="3">
    <source>
        <dbReference type="Proteomes" id="UP000076837"/>
    </source>
</evidence>
<dbReference type="Pfam" id="PF12044">
    <property type="entry name" value="Metallopep"/>
    <property type="match status" value="1"/>
</dbReference>
<organism evidence="2 3">
    <name type="scientific">Didymella rabiei</name>
    <name type="common">Chickpea ascochyta blight fungus</name>
    <name type="synonym">Mycosphaerella rabiei</name>
    <dbReference type="NCBI Taxonomy" id="5454"/>
    <lineage>
        <taxon>Eukaryota</taxon>
        <taxon>Fungi</taxon>
        <taxon>Dikarya</taxon>
        <taxon>Ascomycota</taxon>
        <taxon>Pezizomycotina</taxon>
        <taxon>Dothideomycetes</taxon>
        <taxon>Pleosporomycetidae</taxon>
        <taxon>Pleosporales</taxon>
        <taxon>Pleosporineae</taxon>
        <taxon>Didymellaceae</taxon>
        <taxon>Ascochyta</taxon>
    </lineage>
</organism>
<keyword evidence="3" id="KW-1185">Reference proteome</keyword>
<dbReference type="OrthoDB" id="74460at2759"/>
<accession>A0A162ZQN3</accession>
<dbReference type="PANTHER" id="PTHR21054:SF2">
    <property type="entry name" value="MIP04191P"/>
    <property type="match status" value="1"/>
</dbReference>
<dbReference type="EMBL" id="JYNV01000270">
    <property type="protein sequence ID" value="KZM20753.1"/>
    <property type="molecule type" value="Genomic_DNA"/>
</dbReference>
<dbReference type="InterPro" id="IPR053002">
    <property type="entry name" value="Metalloproteinase_M10B"/>
</dbReference>